<evidence type="ECO:0000313" key="6">
    <source>
        <dbReference type="EMBL" id="OCH96125.1"/>
    </source>
</evidence>
<feature type="transmembrane region" description="Helical" evidence="5">
    <location>
        <begin position="216"/>
        <end position="236"/>
    </location>
</feature>
<feature type="transmembrane region" description="Helical" evidence="5">
    <location>
        <begin position="48"/>
        <end position="69"/>
    </location>
</feature>
<feature type="transmembrane region" description="Helical" evidence="5">
    <location>
        <begin position="125"/>
        <end position="145"/>
    </location>
</feature>
<organism evidence="6 7">
    <name type="scientific">Obba rivulosa</name>
    <dbReference type="NCBI Taxonomy" id="1052685"/>
    <lineage>
        <taxon>Eukaryota</taxon>
        <taxon>Fungi</taxon>
        <taxon>Dikarya</taxon>
        <taxon>Basidiomycota</taxon>
        <taxon>Agaricomycotina</taxon>
        <taxon>Agaricomycetes</taxon>
        <taxon>Polyporales</taxon>
        <taxon>Gelatoporiaceae</taxon>
        <taxon>Obba</taxon>
    </lineage>
</organism>
<dbReference type="OrthoDB" id="3358017at2759"/>
<keyword evidence="3 5" id="KW-1133">Transmembrane helix</keyword>
<proteinExistence type="predicted"/>
<keyword evidence="2 5" id="KW-0812">Transmembrane</keyword>
<dbReference type="GO" id="GO:0000324">
    <property type="term" value="C:fungal-type vacuole"/>
    <property type="evidence" value="ECO:0007669"/>
    <property type="project" value="TreeGrafter"/>
</dbReference>
<dbReference type="AlphaFoldDB" id="A0A8E2J718"/>
<sequence length="309" mass="34126">MNSSAILPQIDTLFYGYTPTRGVCMSFAILFAITTLAHFLQALTCRDWYWLPTACLAGLGEMLGWGARWWSSINPVDEKPYLIQIVTLILAPTPLVAGIFIVFGRLVEQLGPQYSRLTPKLYSKVFITSDILCLAIQAIGGGQAAGASSASDTSADIGGWIMLGGIVLQMLSLLVFAILATDFLFRFRSEKPFHQDVEVQAPPKGPREDADPKIEVLIRGISICTFFLSVRAVYRIVELSDGFDGTVIRTQIYFDIFDGAMVLLAFFVMNLAYPVCLYRPRASSKKEHTTDSDILCSLRGDWLCINPAV</sequence>
<dbReference type="PANTHER" id="PTHR31465:SF9">
    <property type="entry name" value="SPHINGOID LONG-CHAIN BASE TRANSPORTER RSB1"/>
    <property type="match status" value="1"/>
</dbReference>
<dbReference type="EMBL" id="KV722332">
    <property type="protein sequence ID" value="OCH96125.1"/>
    <property type="molecule type" value="Genomic_DNA"/>
</dbReference>
<protein>
    <submittedName>
        <fullName evidence="6">RTA1-domain-containing protein</fullName>
    </submittedName>
</protein>
<evidence type="ECO:0000313" key="7">
    <source>
        <dbReference type="Proteomes" id="UP000250043"/>
    </source>
</evidence>
<keyword evidence="4 5" id="KW-0472">Membrane</keyword>
<dbReference type="Proteomes" id="UP000250043">
    <property type="component" value="Unassembled WGS sequence"/>
</dbReference>
<evidence type="ECO:0000256" key="4">
    <source>
        <dbReference type="ARBA" id="ARBA00023136"/>
    </source>
</evidence>
<gene>
    <name evidence="6" type="ORF">OBBRIDRAFT_363988</name>
</gene>
<evidence type="ECO:0000256" key="3">
    <source>
        <dbReference type="ARBA" id="ARBA00022989"/>
    </source>
</evidence>
<reference evidence="6 7" key="1">
    <citation type="submission" date="2016-07" db="EMBL/GenBank/DDBJ databases">
        <title>Draft genome of the white-rot fungus Obba rivulosa 3A-2.</title>
        <authorList>
            <consortium name="DOE Joint Genome Institute"/>
            <person name="Miettinen O."/>
            <person name="Riley R."/>
            <person name="Acob R."/>
            <person name="Barry K."/>
            <person name="Cullen D."/>
            <person name="De Vries R."/>
            <person name="Hainaut M."/>
            <person name="Hatakka A."/>
            <person name="Henrissat B."/>
            <person name="Hilden K."/>
            <person name="Kuo R."/>
            <person name="Labutti K."/>
            <person name="Lipzen A."/>
            <person name="Makela M.R."/>
            <person name="Sandor L."/>
            <person name="Spatafora J.W."/>
            <person name="Grigoriev I.V."/>
            <person name="Hibbett D.S."/>
        </authorList>
    </citation>
    <scope>NUCLEOTIDE SEQUENCE [LARGE SCALE GENOMIC DNA]</scope>
    <source>
        <strain evidence="6 7">3A-2</strain>
    </source>
</reference>
<dbReference type="InterPro" id="IPR007568">
    <property type="entry name" value="RTA1"/>
</dbReference>
<evidence type="ECO:0000256" key="1">
    <source>
        <dbReference type="ARBA" id="ARBA00004141"/>
    </source>
</evidence>
<keyword evidence="7" id="KW-1185">Reference proteome</keyword>
<evidence type="ECO:0000256" key="5">
    <source>
        <dbReference type="SAM" id="Phobius"/>
    </source>
</evidence>
<feature type="transmembrane region" description="Helical" evidence="5">
    <location>
        <begin position="256"/>
        <end position="278"/>
    </location>
</feature>
<dbReference type="Pfam" id="PF04479">
    <property type="entry name" value="RTA1"/>
    <property type="match status" value="1"/>
</dbReference>
<feature type="transmembrane region" description="Helical" evidence="5">
    <location>
        <begin position="157"/>
        <end position="185"/>
    </location>
</feature>
<dbReference type="GO" id="GO:0005886">
    <property type="term" value="C:plasma membrane"/>
    <property type="evidence" value="ECO:0007669"/>
    <property type="project" value="TreeGrafter"/>
</dbReference>
<name>A0A8E2J718_9APHY</name>
<dbReference type="PANTHER" id="PTHR31465">
    <property type="entry name" value="PROTEIN RTA1-RELATED"/>
    <property type="match status" value="1"/>
</dbReference>
<evidence type="ECO:0000256" key="2">
    <source>
        <dbReference type="ARBA" id="ARBA00022692"/>
    </source>
</evidence>
<accession>A0A8E2J718</accession>
<feature type="transmembrane region" description="Helical" evidence="5">
    <location>
        <begin position="81"/>
        <end position="104"/>
    </location>
</feature>
<feature type="transmembrane region" description="Helical" evidence="5">
    <location>
        <begin position="20"/>
        <end position="41"/>
    </location>
</feature>
<comment type="subcellular location">
    <subcellularLocation>
        <location evidence="1">Membrane</location>
        <topology evidence="1">Multi-pass membrane protein</topology>
    </subcellularLocation>
</comment>